<evidence type="ECO:0000256" key="5">
    <source>
        <dbReference type="ARBA" id="ARBA00022741"/>
    </source>
</evidence>
<accession>A0A1G2F9X7</accession>
<organism evidence="12 13">
    <name type="scientific">Candidatus Portnoybacteria bacterium RBG_19FT_COMBO_36_7</name>
    <dbReference type="NCBI Taxonomy" id="1801992"/>
    <lineage>
        <taxon>Bacteria</taxon>
        <taxon>Candidatus Portnoyibacteriota</taxon>
    </lineage>
</organism>
<dbReference type="CDD" id="cd02213">
    <property type="entry name" value="cupin_PMI_typeII_C"/>
    <property type="match status" value="1"/>
</dbReference>
<evidence type="ECO:0000313" key="13">
    <source>
        <dbReference type="Proteomes" id="UP000179099"/>
    </source>
</evidence>
<dbReference type="InterPro" id="IPR011051">
    <property type="entry name" value="RmlC_Cupin_sf"/>
</dbReference>
<dbReference type="NCBIfam" id="TIGR01479">
    <property type="entry name" value="GMP_PMI"/>
    <property type="match status" value="1"/>
</dbReference>
<dbReference type="PANTHER" id="PTHR46390:SF1">
    <property type="entry name" value="MANNOSE-1-PHOSPHATE GUANYLYLTRANSFERASE"/>
    <property type="match status" value="1"/>
</dbReference>
<dbReference type="SUPFAM" id="SSF51182">
    <property type="entry name" value="RmlC-like cupins"/>
    <property type="match status" value="1"/>
</dbReference>
<sequence length="487" mass="55805">MDSQQSYLFGVILAGGSGSRLWPLSRELYPKHFLNLLGSQSLLQSTVARMERLVPPQNTILVTNQKNLTDIKTHLEFFERLEKKKEKLEQLILEPIGRNTAPAIALAAFHLYSKNPESVMIVMPSDHLIKDEEKFLNLIKYSLRIAIKGYLVTFGIVPDYPETGYGYIRKGLLIDKKEPEGQETYLADSFFEKPSQNVADQYLESGSYLWNSGVFVWKTKEILRAIKIYLPELFQILDKFYNLICKDSCPVEELEKIYNQIVPISIDKGVLEKHDRIVVIPAQIGWSDVGSWDKIHQILPKDKNGNFIDKKVIQIDCENSLLYGDKRIIAAIGLKDIIVVDTEDAVLICRKDNSQKVKDIFENMKQNGISEYLQSRTVTRPWGQWSMLLKSPGYKIKKILISPAKSLSLQMHKYRSEHWVVVSGQAQVTMNNKTFFLEKNQSAFIPPGCIHRLANDGKCDLEIIEVQNGDYLEEDDIVRLEDKYGRA</sequence>
<dbReference type="InterPro" id="IPR054566">
    <property type="entry name" value="ManC/GMP-like_b-helix"/>
</dbReference>
<dbReference type="GO" id="GO:0000271">
    <property type="term" value="P:polysaccharide biosynthetic process"/>
    <property type="evidence" value="ECO:0007669"/>
    <property type="project" value="InterPro"/>
</dbReference>
<dbReference type="Proteomes" id="UP000179099">
    <property type="component" value="Unassembled WGS sequence"/>
</dbReference>
<dbReference type="CDD" id="cd02509">
    <property type="entry name" value="GDP-M1P_Guanylyltransferase"/>
    <property type="match status" value="1"/>
</dbReference>
<reference evidence="12 13" key="1">
    <citation type="journal article" date="2016" name="Nat. Commun.">
        <title>Thousands of microbial genomes shed light on interconnected biogeochemical processes in an aquifer system.</title>
        <authorList>
            <person name="Anantharaman K."/>
            <person name="Brown C.T."/>
            <person name="Hug L.A."/>
            <person name="Sharon I."/>
            <person name="Castelle C.J."/>
            <person name="Probst A.J."/>
            <person name="Thomas B.C."/>
            <person name="Singh A."/>
            <person name="Wilkins M.J."/>
            <person name="Karaoz U."/>
            <person name="Brodie E.L."/>
            <person name="Williams K.H."/>
            <person name="Hubbard S.S."/>
            <person name="Banfield J.F."/>
        </authorList>
    </citation>
    <scope>NUCLEOTIDE SEQUENCE [LARGE SCALE GENOMIC DNA]</scope>
</reference>
<dbReference type="EC" id="2.7.7.13" evidence="2"/>
<evidence type="ECO:0000256" key="4">
    <source>
        <dbReference type="ARBA" id="ARBA00022695"/>
    </source>
</evidence>
<dbReference type="GO" id="GO:0005525">
    <property type="term" value="F:GTP binding"/>
    <property type="evidence" value="ECO:0007669"/>
    <property type="project" value="UniProtKB-KW"/>
</dbReference>
<comment type="similarity">
    <text evidence="1 8">Belongs to the mannose-6-phosphate isomerase type 2 family.</text>
</comment>
<dbReference type="Pfam" id="PF01050">
    <property type="entry name" value="MannoseP_isomer"/>
    <property type="match status" value="1"/>
</dbReference>
<keyword evidence="3 12" id="KW-0808">Transferase</keyword>
<evidence type="ECO:0000256" key="3">
    <source>
        <dbReference type="ARBA" id="ARBA00022679"/>
    </source>
</evidence>
<dbReference type="SUPFAM" id="SSF53448">
    <property type="entry name" value="Nucleotide-diphospho-sugar transferases"/>
    <property type="match status" value="1"/>
</dbReference>
<dbReference type="Pfam" id="PF22640">
    <property type="entry name" value="ManC_GMP_beta-helix"/>
    <property type="match status" value="1"/>
</dbReference>
<dbReference type="STRING" id="1801992.A2Y98_02065"/>
<gene>
    <name evidence="12" type="ORF">A2Y98_02065</name>
</gene>
<feature type="domain" description="Nucleotidyl transferase" evidence="9">
    <location>
        <begin position="10"/>
        <end position="302"/>
    </location>
</feature>
<evidence type="ECO:0000259" key="9">
    <source>
        <dbReference type="Pfam" id="PF00483"/>
    </source>
</evidence>
<keyword evidence="6" id="KW-0342">GTP-binding</keyword>
<name>A0A1G2F9X7_9BACT</name>
<evidence type="ECO:0000256" key="6">
    <source>
        <dbReference type="ARBA" id="ARBA00023134"/>
    </source>
</evidence>
<dbReference type="InterPro" id="IPR049577">
    <property type="entry name" value="GMPP_N"/>
</dbReference>
<comment type="catalytic activity">
    <reaction evidence="7">
        <text>alpha-D-mannose 1-phosphate + GTP + H(+) = GDP-alpha-D-mannose + diphosphate</text>
        <dbReference type="Rhea" id="RHEA:15229"/>
        <dbReference type="ChEBI" id="CHEBI:15378"/>
        <dbReference type="ChEBI" id="CHEBI:33019"/>
        <dbReference type="ChEBI" id="CHEBI:37565"/>
        <dbReference type="ChEBI" id="CHEBI:57527"/>
        <dbReference type="ChEBI" id="CHEBI:58409"/>
        <dbReference type="EC" id="2.7.7.13"/>
    </reaction>
</comment>
<dbReference type="InterPro" id="IPR006375">
    <property type="entry name" value="Man1P_GuaTrfase/Man6P_Isoase"/>
</dbReference>
<comment type="caution">
    <text evidence="12">The sequence shown here is derived from an EMBL/GenBank/DDBJ whole genome shotgun (WGS) entry which is preliminary data.</text>
</comment>
<keyword evidence="5" id="KW-0547">Nucleotide-binding</keyword>
<evidence type="ECO:0000259" key="11">
    <source>
        <dbReference type="Pfam" id="PF22640"/>
    </source>
</evidence>
<dbReference type="AlphaFoldDB" id="A0A1G2F9X7"/>
<dbReference type="FunFam" id="2.60.120.10:FF:000032">
    <property type="entry name" value="Mannose-1-phosphate guanylyltransferase/mannose-6-phosphate isomerase"/>
    <property type="match status" value="1"/>
</dbReference>
<dbReference type="Gene3D" id="3.90.550.10">
    <property type="entry name" value="Spore Coat Polysaccharide Biosynthesis Protein SpsA, Chain A"/>
    <property type="match status" value="1"/>
</dbReference>
<proteinExistence type="inferred from homology"/>
<dbReference type="GO" id="GO:0009298">
    <property type="term" value="P:GDP-mannose biosynthetic process"/>
    <property type="evidence" value="ECO:0007669"/>
    <property type="project" value="TreeGrafter"/>
</dbReference>
<evidence type="ECO:0000313" key="12">
    <source>
        <dbReference type="EMBL" id="OGZ34408.1"/>
    </source>
</evidence>
<dbReference type="InterPro" id="IPR014710">
    <property type="entry name" value="RmlC-like_jellyroll"/>
</dbReference>
<evidence type="ECO:0000259" key="10">
    <source>
        <dbReference type="Pfam" id="PF01050"/>
    </source>
</evidence>
<dbReference type="InterPro" id="IPR005835">
    <property type="entry name" value="NTP_transferase_dom"/>
</dbReference>
<feature type="domain" description="Mannose-6-phosphate isomerase type II C-terminal" evidence="10">
    <location>
        <begin position="370"/>
        <end position="482"/>
    </location>
</feature>
<dbReference type="Pfam" id="PF00483">
    <property type="entry name" value="NTP_transferase"/>
    <property type="match status" value="1"/>
</dbReference>
<dbReference type="GO" id="GO:0004475">
    <property type="term" value="F:mannose-1-phosphate guanylyltransferase (GTP) activity"/>
    <property type="evidence" value="ECO:0007669"/>
    <property type="project" value="UniProtKB-EC"/>
</dbReference>
<dbReference type="PANTHER" id="PTHR46390">
    <property type="entry name" value="MANNOSE-1-PHOSPHATE GUANYLYLTRANSFERASE"/>
    <property type="match status" value="1"/>
</dbReference>
<dbReference type="InterPro" id="IPR051161">
    <property type="entry name" value="Mannose-6P_isomerase_type2"/>
</dbReference>
<feature type="domain" description="MannoseP isomerase/GMP-like beta-helix" evidence="11">
    <location>
        <begin position="311"/>
        <end position="362"/>
    </location>
</feature>
<keyword evidence="4 12" id="KW-0548">Nucleotidyltransferase</keyword>
<dbReference type="GO" id="GO:0016853">
    <property type="term" value="F:isomerase activity"/>
    <property type="evidence" value="ECO:0007669"/>
    <property type="project" value="UniProtKB-KW"/>
</dbReference>
<dbReference type="Gene3D" id="2.60.120.10">
    <property type="entry name" value="Jelly Rolls"/>
    <property type="match status" value="1"/>
</dbReference>
<dbReference type="FunFam" id="3.90.550.10:FF:000046">
    <property type="entry name" value="Mannose-1-phosphate guanylyltransferase (GDP)"/>
    <property type="match status" value="1"/>
</dbReference>
<evidence type="ECO:0000256" key="8">
    <source>
        <dbReference type="RuleBase" id="RU004190"/>
    </source>
</evidence>
<dbReference type="EMBL" id="MHMW01000011">
    <property type="protein sequence ID" value="OGZ34408.1"/>
    <property type="molecule type" value="Genomic_DNA"/>
</dbReference>
<evidence type="ECO:0000256" key="2">
    <source>
        <dbReference type="ARBA" id="ARBA00012387"/>
    </source>
</evidence>
<evidence type="ECO:0000256" key="1">
    <source>
        <dbReference type="ARBA" id="ARBA00006115"/>
    </source>
</evidence>
<dbReference type="InterPro" id="IPR029044">
    <property type="entry name" value="Nucleotide-diphossugar_trans"/>
</dbReference>
<protein>
    <recommendedName>
        <fullName evidence="2">mannose-1-phosphate guanylyltransferase</fullName>
        <ecNumber evidence="2">2.7.7.13</ecNumber>
    </recommendedName>
</protein>
<evidence type="ECO:0000256" key="7">
    <source>
        <dbReference type="ARBA" id="ARBA00047343"/>
    </source>
</evidence>
<dbReference type="InterPro" id="IPR001538">
    <property type="entry name" value="Man6P_isomerase-2_C"/>
</dbReference>
<keyword evidence="12" id="KW-0413">Isomerase</keyword>